<dbReference type="EMBL" id="CP006566">
    <property type="protein sequence ID" value="AGP47365.1"/>
    <property type="molecule type" value="Genomic_DNA"/>
</dbReference>
<evidence type="ECO:0000313" key="1">
    <source>
        <dbReference type="EMBL" id="AGP47365.1"/>
    </source>
</evidence>
<gene>
    <name evidence="1" type="ORF">M621_21995</name>
</gene>
<dbReference type="HOGENOM" id="CLU_3239532_0_0_6"/>
<proteinExistence type="predicted"/>
<dbReference type="AlphaFoldDB" id="S4YSV1"/>
<evidence type="ECO:0000313" key="2">
    <source>
        <dbReference type="Proteomes" id="UP000014900"/>
    </source>
</evidence>
<organism evidence="1 2">
    <name type="scientific">Serratia plymuthica S13</name>
    <dbReference type="NCBI Taxonomy" id="1348660"/>
    <lineage>
        <taxon>Bacteria</taxon>
        <taxon>Pseudomonadati</taxon>
        <taxon>Pseudomonadota</taxon>
        <taxon>Gammaproteobacteria</taxon>
        <taxon>Enterobacterales</taxon>
        <taxon>Yersiniaceae</taxon>
        <taxon>Serratia</taxon>
    </lineage>
</organism>
<name>S4YSV1_SERPL</name>
<reference evidence="1 2" key="1">
    <citation type="journal article" date="2013" name="Genome Announc.">
        <title>Genome Sequence of Serratia plymuthica Strain S13, an Endophyte with Germination- and Plant-Growth-Promoting Activity from the Flower of Styrian Oil Pumpkin.</title>
        <authorList>
            <person name="Muller H."/>
            <person name="Furnkranz M."/>
            <person name="Grube M."/>
            <person name="Berg G."/>
        </authorList>
    </citation>
    <scope>NUCLEOTIDE SEQUENCE [LARGE SCALE GENOMIC DNA]</scope>
    <source>
        <strain evidence="1">S13</strain>
    </source>
</reference>
<sequence>MINEMEDVSNNIKINMLCLIFIKVDTKVTFMSTFMLTRVVWVG</sequence>
<protein>
    <submittedName>
        <fullName evidence="1">Uncharacterized protein</fullName>
    </submittedName>
</protein>
<dbReference type="KEGG" id="sry:M621_21995"/>
<dbReference type="Proteomes" id="UP000014900">
    <property type="component" value="Chromosome"/>
</dbReference>
<dbReference type="PATRIC" id="fig|1348660.3.peg.4310"/>
<accession>S4YSV1</accession>